<evidence type="ECO:0008006" key="8">
    <source>
        <dbReference type="Google" id="ProtNLM"/>
    </source>
</evidence>
<dbReference type="SMART" id="SM00848">
    <property type="entry name" value="Inhibitor_I29"/>
    <property type="match status" value="1"/>
</dbReference>
<dbReference type="InterPro" id="IPR000169">
    <property type="entry name" value="Pept_cys_AS"/>
</dbReference>
<comment type="similarity">
    <text evidence="1">Belongs to the peptidase C1 family.</text>
</comment>
<reference evidence="7" key="1">
    <citation type="submission" date="2021-01" db="EMBL/GenBank/DDBJ databases">
        <authorList>
            <person name="Corre E."/>
            <person name="Pelletier E."/>
            <person name="Niang G."/>
            <person name="Scheremetjew M."/>
            <person name="Finn R."/>
            <person name="Kale V."/>
            <person name="Holt S."/>
            <person name="Cochrane G."/>
            <person name="Meng A."/>
            <person name="Brown T."/>
            <person name="Cohen L."/>
        </authorList>
    </citation>
    <scope>NUCLEOTIDE SEQUENCE</scope>
    <source>
        <strain evidence="7">Pop2</strain>
    </source>
</reference>
<sequence length="996" mass="113033">MDYRMKHLPSPNEPTRRADHKQIPDEDDKDEEAKKRYEMSVWHLHSESIRQRINHIRSAELGRRAQRDQQNALSTDILQMGSTATIAKSQDQSYFSTQDWMKEYVPVNVERKFKKEVPEVVESLQSSLLPITSHLTEIKSMKKKISISSFKKNQIWASVSHNWLVNQEETHNKTSVPNRKRYLEIEKETPFSDSDTKIVIPDYLEGRAEEEKHLPAITCELAHTSSQHLDYFSALGSVTPRRRLTPNPSQQVINSTEVGCRESAVIFQSSPFLIGRGYGCRGNHPRNLNNNKKSPLKNVPPREFGCPSMRLSTSTEDNFAPQKRLLAYVRVWTCLCFASVLIGSSVVVATIKHEEASRQQVKDNIAVESPILTRVHPYTARRRMPQGASSASTHASEHTIRQHVPPVGPFGKDEDEDMENEEHHEKRNFFEGLREEFDTWVQKHNRNYRSVEETEKRFKIWMDNHHRTIEKNKQHGPCKLTKQDVFGDNHFKDLTTEEFKERYLTGYKGPHAEEFEEAPILGANNRYVRRNINNEKEIDVEQHESHPHRTMKRMEGTLDPLRTGDPRTALEKHPEIQDRFLKRWDQAPMPLGKTYIKNWNERKEECGNERGKTYVKRDRQSSSSSSQQSTEKKCSNSYYLSNPMYQSSSYSYGVSYSCSWWDVSCWLQVIFSGSMFGGTLEPEYDSNSYPTSIDWRDYGVVSDVHSQGGCGACWAITAVETIESAYAIKSGTLIDLGEAEVIACDDTCEMCDGGWPQNAYDYVQKYNGLPPEKYCSYDGDFLEALTMYQSGYGDSLSYSDAEGYLMATCPSGGGGGNSQSGSGSGDEGGQYEYSTYDSSIPRYGKIQGYGYSTERCVCYTDGSGCDCDDQNEKMAVLNVASYGPATVCLEASMWQDYAGGIMTSAIGCSQAFLDMNHCVQVVGYAYTDVSDGADEEENERSGSGSGSQGSRDDSQRQGYWIVRNQWSSYWGMNGYAYVAMGENTCGILNDMTQVYM</sequence>
<proteinExistence type="inferred from homology"/>
<dbReference type="AlphaFoldDB" id="A0A7S2A6F5"/>
<feature type="region of interest" description="Disordered" evidence="4">
    <location>
        <begin position="932"/>
        <end position="955"/>
    </location>
</feature>
<dbReference type="InterPro" id="IPR013201">
    <property type="entry name" value="Prot_inhib_I29"/>
</dbReference>
<dbReference type="PANTHER" id="PTHR12411">
    <property type="entry name" value="CYSTEINE PROTEASE FAMILY C1-RELATED"/>
    <property type="match status" value="1"/>
</dbReference>
<dbReference type="GO" id="GO:0008234">
    <property type="term" value="F:cysteine-type peptidase activity"/>
    <property type="evidence" value="ECO:0007669"/>
    <property type="project" value="InterPro"/>
</dbReference>
<feature type="domain" description="Peptidase C1A papain C-terminal" evidence="5">
    <location>
        <begin position="689"/>
        <end position="995"/>
    </location>
</feature>
<feature type="region of interest" description="Disordered" evidence="4">
    <location>
        <begin position="384"/>
        <end position="417"/>
    </location>
</feature>
<evidence type="ECO:0000313" key="7">
    <source>
        <dbReference type="EMBL" id="CAD9358217.1"/>
    </source>
</evidence>
<dbReference type="EMBL" id="HBGN01039715">
    <property type="protein sequence ID" value="CAD9358217.1"/>
    <property type="molecule type" value="Transcribed_RNA"/>
</dbReference>
<protein>
    <recommendedName>
        <fullName evidence="8">Cathepsin X</fullName>
    </recommendedName>
</protein>
<evidence type="ECO:0000259" key="6">
    <source>
        <dbReference type="SMART" id="SM00848"/>
    </source>
</evidence>
<name>A0A7S2A6F5_9STRA</name>
<gene>
    <name evidence="7" type="ORF">DBRI1063_LOCUS25411</name>
</gene>
<organism evidence="7">
    <name type="scientific">Ditylum brightwellii</name>
    <dbReference type="NCBI Taxonomy" id="49249"/>
    <lineage>
        <taxon>Eukaryota</taxon>
        <taxon>Sar</taxon>
        <taxon>Stramenopiles</taxon>
        <taxon>Ochrophyta</taxon>
        <taxon>Bacillariophyta</taxon>
        <taxon>Mediophyceae</taxon>
        <taxon>Lithodesmiophycidae</taxon>
        <taxon>Lithodesmiales</taxon>
        <taxon>Lithodesmiaceae</taxon>
        <taxon>Ditylum</taxon>
    </lineage>
</organism>
<dbReference type="InterPro" id="IPR013128">
    <property type="entry name" value="Peptidase_C1A"/>
</dbReference>
<evidence type="ECO:0000259" key="5">
    <source>
        <dbReference type="SMART" id="SM00645"/>
    </source>
</evidence>
<evidence type="ECO:0000256" key="3">
    <source>
        <dbReference type="ARBA" id="ARBA00023157"/>
    </source>
</evidence>
<dbReference type="Pfam" id="PF08246">
    <property type="entry name" value="Inhibitor_I29"/>
    <property type="match status" value="1"/>
</dbReference>
<dbReference type="Gene3D" id="3.90.70.10">
    <property type="entry name" value="Cysteine proteinases"/>
    <property type="match status" value="1"/>
</dbReference>
<dbReference type="SUPFAM" id="SSF54001">
    <property type="entry name" value="Cysteine proteinases"/>
    <property type="match status" value="2"/>
</dbReference>
<evidence type="ECO:0000256" key="4">
    <source>
        <dbReference type="SAM" id="MobiDB-lite"/>
    </source>
</evidence>
<dbReference type="CDD" id="cd02248">
    <property type="entry name" value="Peptidase_C1A"/>
    <property type="match status" value="1"/>
</dbReference>
<dbReference type="Gene3D" id="1.10.287.2250">
    <property type="match status" value="1"/>
</dbReference>
<accession>A0A7S2A6F5</accession>
<feature type="region of interest" description="Disordered" evidence="4">
    <location>
        <begin position="607"/>
        <end position="629"/>
    </location>
</feature>
<dbReference type="GO" id="GO:0006508">
    <property type="term" value="P:proteolysis"/>
    <property type="evidence" value="ECO:0007669"/>
    <property type="project" value="InterPro"/>
</dbReference>
<evidence type="ECO:0000256" key="1">
    <source>
        <dbReference type="ARBA" id="ARBA00008455"/>
    </source>
</evidence>
<keyword evidence="3" id="KW-1015">Disulfide bond</keyword>
<dbReference type="PROSITE" id="PS00139">
    <property type="entry name" value="THIOL_PROTEASE_CYS"/>
    <property type="match status" value="1"/>
</dbReference>
<feature type="compositionally biased region" description="Basic and acidic residues" evidence="4">
    <location>
        <begin position="14"/>
        <end position="24"/>
    </location>
</feature>
<dbReference type="InterPro" id="IPR025660">
    <property type="entry name" value="Pept_his_AS"/>
</dbReference>
<feature type="compositionally biased region" description="Basic and acidic residues" evidence="4">
    <location>
        <begin position="607"/>
        <end position="620"/>
    </location>
</feature>
<feature type="domain" description="Cathepsin propeptide inhibitor" evidence="6">
    <location>
        <begin position="437"/>
        <end position="499"/>
    </location>
</feature>
<dbReference type="InterPro" id="IPR000668">
    <property type="entry name" value="Peptidase_C1A_C"/>
</dbReference>
<dbReference type="SMART" id="SM00645">
    <property type="entry name" value="Pept_C1"/>
    <property type="match status" value="1"/>
</dbReference>
<evidence type="ECO:0000256" key="2">
    <source>
        <dbReference type="ARBA" id="ARBA00023145"/>
    </source>
</evidence>
<dbReference type="InterPro" id="IPR038765">
    <property type="entry name" value="Papain-like_cys_pep_sf"/>
</dbReference>
<dbReference type="PROSITE" id="PS00639">
    <property type="entry name" value="THIOL_PROTEASE_HIS"/>
    <property type="match status" value="1"/>
</dbReference>
<feature type="region of interest" description="Disordered" evidence="4">
    <location>
        <begin position="1"/>
        <end position="32"/>
    </location>
</feature>
<keyword evidence="2" id="KW-0865">Zymogen</keyword>
<dbReference type="Pfam" id="PF00112">
    <property type="entry name" value="Peptidase_C1"/>
    <property type="match status" value="1"/>
</dbReference>
<dbReference type="InterPro" id="IPR039417">
    <property type="entry name" value="Peptidase_C1A_papain-like"/>
</dbReference>